<evidence type="ECO:0000313" key="3">
    <source>
        <dbReference type="EMBL" id="CEM31436.1"/>
    </source>
</evidence>
<gene>
    <name evidence="3" type="ORF">Cvel_4925</name>
</gene>
<dbReference type="Pfam" id="PF00149">
    <property type="entry name" value="Metallophos"/>
    <property type="match status" value="1"/>
</dbReference>
<keyword evidence="1" id="KW-1133">Transmembrane helix</keyword>
<dbReference type="Gene3D" id="3.60.21.10">
    <property type="match status" value="1"/>
</dbReference>
<protein>
    <recommendedName>
        <fullName evidence="2">Calcineurin-like phosphoesterase domain-containing protein</fullName>
    </recommendedName>
</protein>
<organism evidence="3">
    <name type="scientific">Chromera velia CCMP2878</name>
    <dbReference type="NCBI Taxonomy" id="1169474"/>
    <lineage>
        <taxon>Eukaryota</taxon>
        <taxon>Sar</taxon>
        <taxon>Alveolata</taxon>
        <taxon>Colpodellida</taxon>
        <taxon>Chromeraceae</taxon>
        <taxon>Chromera</taxon>
    </lineage>
</organism>
<name>A0A0G4GMM3_9ALVE</name>
<dbReference type="InterPro" id="IPR050126">
    <property type="entry name" value="Ap4A_hydrolase"/>
</dbReference>
<dbReference type="PANTHER" id="PTHR42850">
    <property type="entry name" value="METALLOPHOSPHOESTERASE"/>
    <property type="match status" value="1"/>
</dbReference>
<evidence type="ECO:0000259" key="2">
    <source>
        <dbReference type="Pfam" id="PF00149"/>
    </source>
</evidence>
<reference evidence="3" key="1">
    <citation type="submission" date="2014-11" db="EMBL/GenBank/DDBJ databases">
        <authorList>
            <person name="Otto D Thomas"/>
            <person name="Naeem Raeece"/>
        </authorList>
    </citation>
    <scope>NUCLEOTIDE SEQUENCE</scope>
</reference>
<keyword evidence="1" id="KW-0812">Transmembrane</keyword>
<dbReference type="PROSITE" id="PS51257">
    <property type="entry name" value="PROKAR_LIPOPROTEIN"/>
    <property type="match status" value="1"/>
</dbReference>
<dbReference type="InterPro" id="IPR004843">
    <property type="entry name" value="Calcineurin-like_PHP"/>
</dbReference>
<dbReference type="PANTHER" id="PTHR42850:SF4">
    <property type="entry name" value="ZINC-DEPENDENT ENDOPOLYPHOSPHATASE"/>
    <property type="match status" value="1"/>
</dbReference>
<dbReference type="SUPFAM" id="SSF56300">
    <property type="entry name" value="Metallo-dependent phosphatases"/>
    <property type="match status" value="2"/>
</dbReference>
<dbReference type="InterPro" id="IPR029052">
    <property type="entry name" value="Metallo-depent_PP-like"/>
</dbReference>
<proteinExistence type="predicted"/>
<dbReference type="EMBL" id="CDMZ01001358">
    <property type="protein sequence ID" value="CEM31436.1"/>
    <property type="molecule type" value="Genomic_DNA"/>
</dbReference>
<keyword evidence="1" id="KW-0472">Membrane</keyword>
<accession>A0A0G4GMM3</accession>
<dbReference type="AlphaFoldDB" id="A0A0G4GMM3"/>
<feature type="transmembrane region" description="Helical" evidence="1">
    <location>
        <begin position="17"/>
        <end position="38"/>
    </location>
</feature>
<feature type="domain" description="Calcineurin-like phosphoesterase" evidence="2">
    <location>
        <begin position="46"/>
        <end position="298"/>
    </location>
</feature>
<dbReference type="GO" id="GO:0005737">
    <property type="term" value="C:cytoplasm"/>
    <property type="evidence" value="ECO:0007669"/>
    <property type="project" value="TreeGrafter"/>
</dbReference>
<evidence type="ECO:0000256" key="1">
    <source>
        <dbReference type="SAM" id="Phobius"/>
    </source>
</evidence>
<dbReference type="GO" id="GO:0006798">
    <property type="term" value="P:polyphosphate catabolic process"/>
    <property type="evidence" value="ECO:0007669"/>
    <property type="project" value="TreeGrafter"/>
</dbReference>
<dbReference type="GO" id="GO:0016791">
    <property type="term" value="F:phosphatase activity"/>
    <property type="evidence" value="ECO:0007669"/>
    <property type="project" value="TreeGrafter"/>
</dbReference>
<sequence length="360" mass="40217">MLGELRNRLFCFVTGDLAFAFAAVGIAAACRIAAVRLFRKEAGGRRTIFVGDVHGCFDELMMLLEKCSYDLSKDRLVFVGDVINKGPKSKEVLQWIMNHPGTDWQAMSSAAVRIDRAPLPSRCLVPSTQETPTPSDLNFRVKTSDRPSVFCVLGNHELKILELSAKLRGQEKMEKEDEQTKLTRSLTEEETRFLRGLPFAVRFEGGELDSSFWPLNPHSLWQRAVAAMGLRRRGPRKAIVVHAGFAPDVSLEEQDAEVMTHVRNVKSDGTPSASRASGSHWVKTWRTSQKDIVVYGHDANRGLCVSRHFVGLDTGCVYGRRLSALILPSGSIVSVQAQQMYAVPGKQISGWRRWMARKLF</sequence>
<dbReference type="GO" id="GO:0000298">
    <property type="term" value="F:endopolyphosphatase activity"/>
    <property type="evidence" value="ECO:0007669"/>
    <property type="project" value="TreeGrafter"/>
</dbReference>
<dbReference type="VEuPathDB" id="CryptoDB:Cvel_4925"/>